<feature type="compositionally biased region" description="Polar residues" evidence="1">
    <location>
        <begin position="2587"/>
        <end position="2605"/>
    </location>
</feature>
<evidence type="ECO:0000256" key="1">
    <source>
        <dbReference type="SAM" id="MobiDB-lite"/>
    </source>
</evidence>
<protein>
    <submittedName>
        <fullName evidence="3">Hemagglutinin repeat-containing protein</fullName>
    </submittedName>
</protein>
<dbReference type="EMBL" id="JAVFKP010000018">
    <property type="protein sequence ID" value="MDQ4629830.1"/>
    <property type="molecule type" value="Genomic_DNA"/>
</dbReference>
<proteinExistence type="predicted"/>
<feature type="domain" description="Peptidase C39" evidence="2">
    <location>
        <begin position="4544"/>
        <end position="4682"/>
    </location>
</feature>
<sequence>MLNSTGRIVAAQDATLNVGSLDNTEGTVAAGRNLALSGGDIDNTKGQLQAVAGNATLNVANLNNTAGNVFAGGNLNTALDTLSNTGSLYAIGNQTLNASGAIMNTGVIAAQGSNSITAKTLDSGATSLLGAGMRADGSLGTAGDLTVNTTQALAAHGQNLAAGSANLAGASVDLSGSQTSAANIGLTATEGDVSTNKAVVTTPGTLNVTSNATLHNTEGTLQAGLLDMYVGNLDNAKGTVLQTGASNTVIQTGSLDNTAGRIAVNSTNLNIDAVSVTNKDGKIEHAGTGILNLQTGVLDNSKGRITSAASADIVSKGVLNNTDGVIAATADLHVGGTALDNTRGVLQADTLRLDAATLLNQQGTVSAGKDLTAKVSGDLNNAGLLYAGRNQQLTVGGLLNNAGSIASVNNTHITVGKVTSSGLLGAGVKADGSLGTAGDLTINTDGVLQASGQNLAAGSAQLTGASVDLSNSQTGAANIAITVATGDVVTNKAVISASNVLAITANANNAQSLVNNQGQLVAGQLQLNVANLNNASGEIVQTGSGDTVITTGKLDNTAGRIAANSANLALNATVLTNVNGKLEHAGAGILAINAGQFNNQYGKITGNGKLDITAATFDHRNATTVANQLTINAGSLDNRSGSLAQTGTGLMTVAATGQLDNMGGKIEGNGDALVKTTTMLNSTGRIVAAQDAALNVVRLDNMDGTVAAGRHLQLSGGDIDNTKGQLQAVAGNATLNVANLNNTAGNVFAGANLNATLASLNNTGSLYAVGNQTLTATGAIVNTGVIAAQGNTSLTAKTLDSSASSLSGAGMQADGKLGTNGDLTVSTTQTLAAHGQVLAAGSANLTGASINIGGSQTGAANIGLTATQGDVSTNKAVVTTPGMLNITSNATLHNTEGTLQAGQLDLHVGNLNNAKGTVIQTGTGDTVIQTGNLDNSAGRLAVNSNNLSLGAATLTNAGGKIEHAGSGTLAITAVNLQGTGGSIIGNGAVDLKAGLLDHANATTTGRSLSVQADSLSNRGGHLLQTGAGGMTVAVTGLLDNTSGEMAGNGTLSVQTGSLDNTKGKITSATSADIVSSGALVNTDGVIAAATDLHLGGAIDNTRGLLQAGTGALRLDAASVRNAQGTLSAGTDIAAKVSGDVLNAGVLYAGRNQSLDIGGLLSNTGSLAALGHTTVTAGQLSGNGLLAAGMRADGSFASAGDLTVTARGVLQAGGQNMAAGQLQLTGASVDVRGSQSSAAHIGLTALAGNVTTSKAVVSTNGLLSITANAANGQALVNQGGSLSAGQLALRVANLDNAKGSLIQTGTGDTVIETGVLDNTGGRIAVNSANLRLQAGDLTNVDGKIEHAGKGVLEIRATNLYGQRGQLTGNGALQVAANFIDHRYASLLAQQVNISAGILDNRQGQITQLGTSAATVLASTRLDNSGGKIEANGNVRVETGALLNDHGRIASAQDVNVAATGKLDNTSGVVIAGRDLTLAGGKVDNTLGQLQAAGGNAQLTMDELLNAQGSIVASGNLTTTAGSVRNSGSLFAGAEQVLTVTGALENTGVILAQGNNTISAKSIDSGAASLIGAGVKADGSLQTSGNLQVTAQQALGAHGQVLAAGNAVLSGGSVDLGGSRSSANSISLTATTGDVSTSGAVVTTPGALTITSGQASWNNQRGDISAGQLAVTAGNLNNQQGSIVQTGTGNTAIDLTSPAGVLDNTGGRIAVNSADLSLKAGTLTNTDGKIEHAGSGTLSLQANQLNDLRGQITGNGALVVTVGTIDHRNASTIAQQISVTGSTLDNGGGNLTQLGKGDTSIQLTTSLDNRSGTIASNGNTSIVAPSLDNQGGKLQAAGTANLTVTASNVLDNSHGGAIAGGGNVVLGAGNLLNQGGSATAGGQLTANVAQALNNAGGMLAATGNVSVNAASVDNSAGGKLASVQGLLTVTSTGATVNDGGTLQSGGDIILRNGGLSNGLGTIAGANITLDTHGQAFNNTQGTLAGTGTVNLQTGLLNNDGGLLQSGGAMTIDTHGNALLNTNAGAYAVRHPGSAGGISSGAGLALQTGSWNNAGGYLGAAGNITGSVGQLDNRGGQVVGKSALDLALSGLQNQGGQIQVLGNIGLNAGGGSINNQQGLIRSGAAVTVTGGAIDNGSTLGANHGIEGVQVTLNSANVSNVQGAVRADGNLAINSAGGVNNTLGMLSAGSTLALQDTGPGRGLAVTNSGGTIIGGQRTDIRAGSLSGDGKVLSQKDMALDLAGNFTLNAGAEIMANGNAGITIGGLLTNAGKIQARSTLTLGAANFDNTSTGDINAGTTRVNVGGVLNNRGVIDGISTQLNVGTLNNLGTGRIYGDHLSIAGGTVNNDVEGGVAATIAARDRLDIGVTNLSNREHGLIFSGGDMAIGGYLDGNRIATGWAGSVMNASATIEALGNLDLAAGQVSVLNNHLVVDAGRETTERISEYQIEDPTDGEVFNGKVYAEGDVGVKVTGAPFHRGITVLLHTPTDEYDNFWHREVVRTTRENVLVSSDPGRIISSKKIKISSNAIINDNSHIIAGGALDIDRAVLRNTEIQGQKTVREVGKISLISPVSDGTRMSFEDSKKIDSTKLLPSTSATASRNEQYSSAGVSGTRPVNVAVDGVSKTNERIGSTAKNVNKSAVELNDAEIKDSVNLNGAELDYVNGGSFVKRAEKTANLSVDATVEIASGDQINAVIGMVAATASELNHVPTAVADVVAEKKISAVADSNGMGGNARTGDAAQTVAVDMVSGPRAGTASGSDQHGAGVDVTLLARSSVEGATDLPSISGPGSTSHAGAIGQAGDVGTVASSQLNGIAGIAASSHTGFAAVAGADISGDQVLGKAGPSAITDASAIGRAGEIAALASSFVVGVDGAKAPTVTEVGSVTHIGIATVPVQGGSGPDSAANAATIGQGGAVGQLAAKAVAAAEGAQAGMATGLSPLKDVVISASTGRAVNAGAVSGPGQVRMNAITEVRLGNPSTRAQVVRTTGSTLQIPNASLYQIRSAPSSRYLVETDPRFASYREWTGSDYLLSQIKTDPSVTQKRLGDGFYEQRLVREQIAELTGQRFVGDYTSDEQQYKALMDQGAAFAKQWNLRPGIALTAEQMAGLTSDIVWLVEQDVVLADGSTQKVLAPQVYVRVREGDIDGQGGLLAGKEVNLNLEGDLVNSGTIAGRTIVKLNADNIENMGGRISGDAISATARNDVNNIGGTISANSELLISAGRDVNVKTSTQSLDREDGKNSLSLTSLDRLAGLYVTGNGTVNGGNLLVSAGRDVNIAGASIANTANGGGIGIAAGRDIAVTTVSSHSQQRMEGYAGRYTTDTSVKETVSNISSAGDIRMSAGDSILLKAAGVHASETLQLTADRNIDISTARDTETRQGWYGSSSTKSTSQGSELGGKQVVILAGNDINNAGGQVIATDKLIASAGRDINVVTTTISNASSKWAGNSETSTAVDKVAGLYVTGTGEGNTLIAQAGRDMTLTGGVIANAGVNGQTSLVAGNNLTLNTVAVASTHDEVRNADNYRKESKTGEVGSQIMGAGNVNLQAGQDLLARAADVQAGGTLGLVAGNDISLVNGFQNEVTDVASKSTKKGFWNKTTTTKHDMVDTTTAIGTSLGGSSVTVQAGRDLQVTGSSILSDDATRLLAGNNITIDAATNTVYELHHSSTKKSGFMSSGGIGFSYGTKTTTVDQERDATLQSGEARSSIGATGGALTMVAGNNVTIGGSDILAATDLDIIGKSVTIKPGQDNEKGKFEVKTTQDGLTLALGGSVISAIQTLQTMSTAASTAKDGRVTAMAAATAAMAAKDAAKDMMKEGGPSISISLTAGHSESIQTQNTASTTHSGSVLTGNDINITALGGGKDSNVNILGSDLNAKNDIRLHADNNVNLLAAQDTESQHSKSSSLSASVGVKAIVSTQGTSFGFTASVSGSKGHEDGDGTTQLNTHVNAGDKLVITSGGDTNIKGAVASANQVIADIKGNLNLESLQDLAKFDSKSQSISASGTVGIGASFSGSYSQSNMHNDYASVQEQSGIRAGNGGFQIKVGGNTDLKGAVISATEAGKLNSSLTTATLTHSDIANHAISKGSSVGVSGGFSVAGKETEENKNLTNVGGKGGTTAGLPAMVALSENASSTTRSGISGGTLVITDDAAQRAATGKGADESIADLNRDVTTGVDSSGKIGNNFDKAALQATMDVTAAFAAAAAEKLGTYASDKLKEAEVLAAEAHDLRETDPERSAELMRQSDELTKNWKEDGLARVALHTVIGGLAGGANGAMGAGAAALSTDRIAKELKQLDMPETLRDALTLAAGAAVGAVAGGATGAASATNEVANNYLKHTERTLLNKATNDCYSTGNKESCDTALTLQIKDAKSNEMLESLVKQCNGSECQKIYDFIQKEISELDCDVPRKCGNKDINVDRDRLTSYSYRALERAQGIEKVYPELYIMDVKAAYDLASFARTGVRTVRSGMINETRVTLSDLQNIVKGSGSAGFEDAKIAISVKKEIDNAYLKNANPDNLFPDVIKKYEAGGAEVPKNPLLADSITRDGDRLVLRQGPYPTCGHNSCGMVIDTLGRPFDVAALIQRKMPSDAGIYSRDVANLLKSEGVDANAWAGRNVVDIERYTSDGTPIIARIVDKENGTGFSHFVVVDGVTERNGIKVIAVRDPHGKQYFSPINTFQKNFTGEVVVPKKTK</sequence>
<evidence type="ECO:0000259" key="2">
    <source>
        <dbReference type="Pfam" id="PF03412"/>
    </source>
</evidence>
<dbReference type="Pfam" id="PF03412">
    <property type="entry name" value="Peptidase_C39"/>
    <property type="match status" value="1"/>
</dbReference>
<dbReference type="InterPro" id="IPR010069">
    <property type="entry name" value="CdiA_FHA1_rpt"/>
</dbReference>
<dbReference type="Pfam" id="PF13332">
    <property type="entry name" value="Fil_haemagg_2"/>
    <property type="match status" value="4"/>
</dbReference>
<dbReference type="Proteomes" id="UP001237592">
    <property type="component" value="Unassembled WGS sequence"/>
</dbReference>
<reference evidence="3 4" key="1">
    <citation type="submission" date="2023-08" db="EMBL/GenBank/DDBJ databases">
        <title>Draft genome sequence of Janthinobacterium lividum.</title>
        <authorList>
            <person name="Chun B.H."/>
            <person name="Lee Y."/>
        </authorList>
    </citation>
    <scope>NUCLEOTIDE SEQUENCE [LARGE SCALE GENOMIC DNA]</scope>
    <source>
        <strain evidence="3 4">AMJK</strain>
    </source>
</reference>
<dbReference type="InterPro" id="IPR025157">
    <property type="entry name" value="Hemagglutinin_rpt"/>
</dbReference>
<organism evidence="3 4">
    <name type="scientific">Janthinobacterium lividum</name>
    <dbReference type="NCBI Taxonomy" id="29581"/>
    <lineage>
        <taxon>Bacteria</taxon>
        <taxon>Pseudomonadati</taxon>
        <taxon>Pseudomonadota</taxon>
        <taxon>Betaproteobacteria</taxon>
        <taxon>Burkholderiales</taxon>
        <taxon>Oxalobacteraceae</taxon>
        <taxon>Janthinobacterium</taxon>
    </lineage>
</organism>
<name>A0ABU0Y3T0_9BURK</name>
<evidence type="ECO:0000313" key="4">
    <source>
        <dbReference type="Proteomes" id="UP001237592"/>
    </source>
</evidence>
<dbReference type="Gene3D" id="3.90.70.10">
    <property type="entry name" value="Cysteine proteinases"/>
    <property type="match status" value="1"/>
</dbReference>
<feature type="region of interest" description="Disordered" evidence="1">
    <location>
        <begin position="2587"/>
        <end position="2607"/>
    </location>
</feature>
<accession>A0ABU0Y3T0</accession>
<evidence type="ECO:0000313" key="3">
    <source>
        <dbReference type="EMBL" id="MDQ4629830.1"/>
    </source>
</evidence>
<keyword evidence="4" id="KW-1185">Reference proteome</keyword>
<dbReference type="NCBIfam" id="TIGR01731">
    <property type="entry name" value="fil_hemag_20aa"/>
    <property type="match status" value="40"/>
</dbReference>
<gene>
    <name evidence="3" type="ORF">RB624_28450</name>
</gene>
<dbReference type="InterPro" id="IPR005074">
    <property type="entry name" value="Peptidase_C39"/>
</dbReference>
<comment type="caution">
    <text evidence="3">The sequence shown here is derived from an EMBL/GenBank/DDBJ whole genome shotgun (WGS) entry which is preliminary data.</text>
</comment>
<dbReference type="RefSeq" id="WP_307780785.1">
    <property type="nucleotide sequence ID" value="NZ_JAVFKP010000018.1"/>
</dbReference>